<dbReference type="InterPro" id="IPR001763">
    <property type="entry name" value="Rhodanese-like_dom"/>
</dbReference>
<dbReference type="InterPro" id="IPR050229">
    <property type="entry name" value="GlpE_sulfurtransferase"/>
</dbReference>
<keyword evidence="3" id="KW-1185">Reference proteome</keyword>
<dbReference type="PANTHER" id="PTHR43031">
    <property type="entry name" value="FAD-DEPENDENT OXIDOREDUCTASE"/>
    <property type="match status" value="1"/>
</dbReference>
<dbReference type="Gene3D" id="3.40.250.10">
    <property type="entry name" value="Rhodanese-like domain"/>
    <property type="match status" value="1"/>
</dbReference>
<evidence type="ECO:0000259" key="1">
    <source>
        <dbReference type="PROSITE" id="PS50206"/>
    </source>
</evidence>
<dbReference type="PROSITE" id="PS50206">
    <property type="entry name" value="RHODANESE_3"/>
    <property type="match status" value="1"/>
</dbReference>
<dbReference type="RefSeq" id="WP_019160651.1">
    <property type="nucleotide sequence ID" value="NZ_JACOQG010000002.1"/>
</dbReference>
<sequence length="103" mass="11757">MFPLETISAKMLDYYVDRKDSLIIDLRDEKEYAEGHVKGAVNIPYGKFDEYKKLPENKVLVLYCDRGGASLMLARQLAKKGYMTRSVIGGFRAYRGRNLVISS</sequence>
<dbReference type="CDD" id="cd00158">
    <property type="entry name" value="RHOD"/>
    <property type="match status" value="1"/>
</dbReference>
<dbReference type="Proteomes" id="UP000649826">
    <property type="component" value="Unassembled WGS sequence"/>
</dbReference>
<gene>
    <name evidence="2" type="ORF">H8Z82_01900</name>
</gene>
<name>A0ABR7IEK8_9FIRM</name>
<evidence type="ECO:0000313" key="3">
    <source>
        <dbReference type="Proteomes" id="UP000649826"/>
    </source>
</evidence>
<dbReference type="SMART" id="SM00450">
    <property type="entry name" value="RHOD"/>
    <property type="match status" value="1"/>
</dbReference>
<evidence type="ECO:0000313" key="2">
    <source>
        <dbReference type="EMBL" id="MBC5778433.1"/>
    </source>
</evidence>
<proteinExistence type="predicted"/>
<dbReference type="Pfam" id="PF00581">
    <property type="entry name" value="Rhodanese"/>
    <property type="match status" value="1"/>
</dbReference>
<dbReference type="SUPFAM" id="SSF52821">
    <property type="entry name" value="Rhodanese/Cell cycle control phosphatase"/>
    <property type="match status" value="1"/>
</dbReference>
<comment type="caution">
    <text evidence="2">The sequence shown here is derived from an EMBL/GenBank/DDBJ whole genome shotgun (WGS) entry which is preliminary data.</text>
</comment>
<feature type="domain" description="Rhodanese" evidence="1">
    <location>
        <begin position="17"/>
        <end position="103"/>
    </location>
</feature>
<accession>A0ABR7IEK8</accession>
<dbReference type="InterPro" id="IPR036873">
    <property type="entry name" value="Rhodanese-like_dom_sf"/>
</dbReference>
<dbReference type="EMBL" id="JACOQG010000002">
    <property type="protein sequence ID" value="MBC5778433.1"/>
    <property type="molecule type" value="Genomic_DNA"/>
</dbReference>
<organism evidence="2 3">
    <name type="scientific">Blautia difficilis</name>
    <dbReference type="NCBI Taxonomy" id="2763027"/>
    <lineage>
        <taxon>Bacteria</taxon>
        <taxon>Bacillati</taxon>
        <taxon>Bacillota</taxon>
        <taxon>Clostridia</taxon>
        <taxon>Lachnospirales</taxon>
        <taxon>Lachnospiraceae</taxon>
        <taxon>Blautia</taxon>
    </lineage>
</organism>
<dbReference type="PANTHER" id="PTHR43031:SF1">
    <property type="entry name" value="PYRIDINE NUCLEOTIDE-DISULPHIDE OXIDOREDUCTASE"/>
    <property type="match status" value="1"/>
</dbReference>
<protein>
    <submittedName>
        <fullName evidence="2">Rhodanese-like domain-containing protein</fullName>
    </submittedName>
</protein>
<reference evidence="2 3" key="1">
    <citation type="submission" date="2020-08" db="EMBL/GenBank/DDBJ databases">
        <title>Genome public.</title>
        <authorList>
            <person name="Liu C."/>
            <person name="Sun Q."/>
        </authorList>
    </citation>
    <scope>NUCLEOTIDE SEQUENCE [LARGE SCALE GENOMIC DNA]</scope>
    <source>
        <strain evidence="2 3">M29</strain>
    </source>
</reference>